<dbReference type="NCBIfam" id="TIGR00251">
    <property type="entry name" value="DUF167 family protein"/>
    <property type="match status" value="1"/>
</dbReference>
<dbReference type="GO" id="GO:0005737">
    <property type="term" value="C:cytoplasm"/>
    <property type="evidence" value="ECO:0007669"/>
    <property type="project" value="TreeGrafter"/>
</dbReference>
<evidence type="ECO:0000256" key="1">
    <source>
        <dbReference type="ARBA" id="ARBA00010364"/>
    </source>
</evidence>
<dbReference type="PANTHER" id="PTHR13420">
    <property type="entry name" value="UPF0235 PROTEIN C15ORF40"/>
    <property type="match status" value="1"/>
</dbReference>
<dbReference type="OrthoDB" id="885245at2"/>
<dbReference type="PANTHER" id="PTHR13420:SF7">
    <property type="entry name" value="UPF0235 PROTEIN C15ORF40"/>
    <property type="match status" value="1"/>
</dbReference>
<dbReference type="SUPFAM" id="SSF69786">
    <property type="entry name" value="YggU-like"/>
    <property type="match status" value="1"/>
</dbReference>
<gene>
    <name evidence="3" type="ORF">EAH73_03830</name>
</gene>
<dbReference type="InterPro" id="IPR003746">
    <property type="entry name" value="DUF167"/>
</dbReference>
<dbReference type="EMBL" id="RCYZ01000001">
    <property type="protein sequence ID" value="TPG72366.1"/>
    <property type="molecule type" value="Genomic_DNA"/>
</dbReference>
<keyword evidence="4" id="KW-1185">Reference proteome</keyword>
<dbReference type="Proteomes" id="UP000317646">
    <property type="component" value="Unassembled WGS sequence"/>
</dbReference>
<accession>A0A502HG67</accession>
<dbReference type="InterPro" id="IPR036591">
    <property type="entry name" value="YggU-like_sf"/>
</dbReference>
<dbReference type="RefSeq" id="WP_140465148.1">
    <property type="nucleotide sequence ID" value="NZ_RCYZ01000001.1"/>
</dbReference>
<evidence type="ECO:0000313" key="4">
    <source>
        <dbReference type="Proteomes" id="UP000317646"/>
    </source>
</evidence>
<name>A0A502HG67_9BACT</name>
<sequence>MAILHLKAKPGSRTSQLLVGPDGAVTARLAAPAHDGQANAALQALLAATFGLPKRDVTLLTGHTAPFKKVELAGLSDETLAQVLARLGAPGQGA</sequence>
<evidence type="ECO:0000313" key="3">
    <source>
        <dbReference type="EMBL" id="TPG72366.1"/>
    </source>
</evidence>
<organism evidence="3 4">
    <name type="scientific">Hymenobacter nivis</name>
    <dbReference type="NCBI Taxonomy" id="1850093"/>
    <lineage>
        <taxon>Bacteria</taxon>
        <taxon>Pseudomonadati</taxon>
        <taxon>Bacteroidota</taxon>
        <taxon>Cytophagia</taxon>
        <taxon>Cytophagales</taxon>
        <taxon>Hymenobacteraceae</taxon>
        <taxon>Hymenobacter</taxon>
    </lineage>
</organism>
<dbReference type="Gene3D" id="3.30.1200.10">
    <property type="entry name" value="YggU-like"/>
    <property type="match status" value="1"/>
</dbReference>
<evidence type="ECO:0000256" key="2">
    <source>
        <dbReference type="HAMAP-Rule" id="MF_00634"/>
    </source>
</evidence>
<comment type="caution">
    <text evidence="3">The sequence shown here is derived from an EMBL/GenBank/DDBJ whole genome shotgun (WGS) entry which is preliminary data.</text>
</comment>
<reference evidence="3 4" key="1">
    <citation type="journal article" date="2019" name="Environ. Microbiol.">
        <title>Species interactions and distinct microbial communities in high Arctic permafrost affected cryosols are associated with the CH4 and CO2 gas fluxes.</title>
        <authorList>
            <person name="Altshuler I."/>
            <person name="Hamel J."/>
            <person name="Turney S."/>
            <person name="Magnuson E."/>
            <person name="Levesque R."/>
            <person name="Greer C."/>
            <person name="Whyte L.G."/>
        </authorList>
    </citation>
    <scope>NUCLEOTIDE SEQUENCE [LARGE SCALE GENOMIC DNA]</scope>
    <source>
        <strain evidence="3 4">S9.2P</strain>
    </source>
</reference>
<proteinExistence type="inferred from homology"/>
<dbReference type="SMART" id="SM01152">
    <property type="entry name" value="DUF167"/>
    <property type="match status" value="1"/>
</dbReference>
<protein>
    <recommendedName>
        <fullName evidence="2">UPF0235 protein EAH73_03830</fullName>
    </recommendedName>
</protein>
<dbReference type="AlphaFoldDB" id="A0A502HG67"/>
<dbReference type="Pfam" id="PF02594">
    <property type="entry name" value="DUF167"/>
    <property type="match status" value="1"/>
</dbReference>
<comment type="similarity">
    <text evidence="1 2">Belongs to the UPF0235 family.</text>
</comment>
<dbReference type="HAMAP" id="MF_00634">
    <property type="entry name" value="UPF0235"/>
    <property type="match status" value="1"/>
</dbReference>